<dbReference type="EMBL" id="CAUJNA010000518">
    <property type="protein sequence ID" value="CAJ1378156.1"/>
    <property type="molecule type" value="Genomic_DNA"/>
</dbReference>
<dbReference type="Pfam" id="PF00005">
    <property type="entry name" value="ABC_tran"/>
    <property type="match status" value="1"/>
</dbReference>
<name>A0AA36HZW7_9DINO</name>
<dbReference type="PANTHER" id="PTHR19211">
    <property type="entry name" value="ATP-BINDING TRANSPORT PROTEIN-RELATED"/>
    <property type="match status" value="1"/>
</dbReference>
<dbReference type="InterPro" id="IPR003439">
    <property type="entry name" value="ABC_transporter-like_ATP-bd"/>
</dbReference>
<evidence type="ECO:0000313" key="3">
    <source>
        <dbReference type="EMBL" id="CAJ1378156.1"/>
    </source>
</evidence>
<evidence type="ECO:0000256" key="1">
    <source>
        <dbReference type="ARBA" id="ARBA00022737"/>
    </source>
</evidence>
<protein>
    <recommendedName>
        <fullName evidence="2">ABC transporter domain-containing protein</fullName>
    </recommendedName>
</protein>
<dbReference type="InterPro" id="IPR050611">
    <property type="entry name" value="ABCF"/>
</dbReference>
<keyword evidence="4" id="KW-1185">Reference proteome</keyword>
<evidence type="ECO:0000259" key="2">
    <source>
        <dbReference type="Pfam" id="PF00005"/>
    </source>
</evidence>
<dbReference type="Proteomes" id="UP001178507">
    <property type="component" value="Unassembled WGS sequence"/>
</dbReference>
<accession>A0AA36HZW7</accession>
<proteinExistence type="predicted"/>
<dbReference type="PANTHER" id="PTHR19211:SF14">
    <property type="entry name" value="ATP-BINDING CASSETTE SUB-FAMILY F MEMBER 1"/>
    <property type="match status" value="1"/>
</dbReference>
<comment type="caution">
    <text evidence="3">The sequence shown here is derived from an EMBL/GenBank/DDBJ whole genome shotgun (WGS) entry which is preliminary data.</text>
</comment>
<dbReference type="InterPro" id="IPR027417">
    <property type="entry name" value="P-loop_NTPase"/>
</dbReference>
<gene>
    <name evidence="3" type="ORF">EVOR1521_LOCUS6777</name>
</gene>
<evidence type="ECO:0000313" key="4">
    <source>
        <dbReference type="Proteomes" id="UP001178507"/>
    </source>
</evidence>
<feature type="domain" description="ABC transporter" evidence="2">
    <location>
        <begin position="55"/>
        <end position="82"/>
    </location>
</feature>
<organism evidence="3 4">
    <name type="scientific">Effrenium voratum</name>
    <dbReference type="NCBI Taxonomy" id="2562239"/>
    <lineage>
        <taxon>Eukaryota</taxon>
        <taxon>Sar</taxon>
        <taxon>Alveolata</taxon>
        <taxon>Dinophyceae</taxon>
        <taxon>Suessiales</taxon>
        <taxon>Symbiodiniaceae</taxon>
        <taxon>Effrenium</taxon>
    </lineage>
</organism>
<sequence length="120" mass="12727">MEPGPTDAGADARVLTETARAPPNAVKAEKLSVFLGARCLLSNTELKIAEPQGASRIYGLVGPNGCGKSTLLKLLAQRQLPVPETWDVFLVNQQLPTAGEHSVLEEAPFLAFLLSVPPIP</sequence>
<keyword evidence="1" id="KW-0677">Repeat</keyword>
<dbReference type="SUPFAM" id="SSF52540">
    <property type="entry name" value="P-loop containing nucleoside triphosphate hydrolases"/>
    <property type="match status" value="1"/>
</dbReference>
<reference evidence="3" key="1">
    <citation type="submission" date="2023-08" db="EMBL/GenBank/DDBJ databases">
        <authorList>
            <person name="Chen Y."/>
            <person name="Shah S."/>
            <person name="Dougan E. K."/>
            <person name="Thang M."/>
            <person name="Chan C."/>
        </authorList>
    </citation>
    <scope>NUCLEOTIDE SEQUENCE</scope>
</reference>
<dbReference type="GO" id="GO:0016887">
    <property type="term" value="F:ATP hydrolysis activity"/>
    <property type="evidence" value="ECO:0007669"/>
    <property type="project" value="InterPro"/>
</dbReference>
<dbReference type="Gene3D" id="3.40.50.300">
    <property type="entry name" value="P-loop containing nucleotide triphosphate hydrolases"/>
    <property type="match status" value="1"/>
</dbReference>
<dbReference type="GO" id="GO:0005524">
    <property type="term" value="F:ATP binding"/>
    <property type="evidence" value="ECO:0007669"/>
    <property type="project" value="InterPro"/>
</dbReference>
<dbReference type="AlphaFoldDB" id="A0AA36HZW7"/>